<dbReference type="EMBL" id="JAERRH010000011">
    <property type="protein sequence ID" value="MBL1108050.1"/>
    <property type="molecule type" value="Genomic_DNA"/>
</dbReference>
<evidence type="ECO:0000256" key="2">
    <source>
        <dbReference type="ARBA" id="ARBA00022741"/>
    </source>
</evidence>
<evidence type="ECO:0000259" key="6">
    <source>
        <dbReference type="PROSITE" id="PS50011"/>
    </source>
</evidence>
<dbReference type="InterPro" id="IPR000719">
    <property type="entry name" value="Prot_kinase_dom"/>
</dbReference>
<proteinExistence type="predicted"/>
<dbReference type="PROSITE" id="PS00108">
    <property type="entry name" value="PROTEIN_KINASE_ST"/>
    <property type="match status" value="1"/>
</dbReference>
<dbReference type="PROSITE" id="PS00107">
    <property type="entry name" value="PROTEIN_KINASE_ATP"/>
    <property type="match status" value="1"/>
</dbReference>
<evidence type="ECO:0000256" key="5">
    <source>
        <dbReference type="PROSITE-ProRule" id="PRU10141"/>
    </source>
</evidence>
<dbReference type="Proteomes" id="UP000621386">
    <property type="component" value="Unassembled WGS sequence"/>
</dbReference>
<dbReference type="SUPFAM" id="SSF50998">
    <property type="entry name" value="Quinoprotein alcohol dehydrogenase-like"/>
    <property type="match status" value="1"/>
</dbReference>
<dbReference type="SUPFAM" id="SSF56112">
    <property type="entry name" value="Protein kinase-like (PK-like)"/>
    <property type="match status" value="1"/>
</dbReference>
<sequence length="702" mass="75313">MRPLGTGDPIRLGPYRLLGVLGEGGMGKVYVGQDHARTVAAVKVLRPELAHDTHLAQRFVREALAAQAVRSPGVAAVLGAHTEGGRPWIATEFLAGPTLDQIVDRHGPLDDTRLRALAASVARTLGDIHAAGFVHRDLKPPNIVLTATGPRIIDFGIARPEHGLTLTTTGQIPVTPGYGAPEQVLGRRVTPAADVFSLGAVLVYAATGHRAFQGAHVAAVQYEVVHGEPDWQGVTPEQHALIAPCLAKDAAARPTPEQIATAFAGPKKAAAVWRRGPVADAIKEREREVRELSAPLLTTQTGAAPSRRRLLTGFAAGGAVLAAAGTGTGWWLMRGGGSARHRDDLFSYPPAARTPAARLLSADDGDYIIGGSPEPLWTAAGVSSRLSPAPLPVRDVVIVGNPVSGVVALNAVDGKRRWSAPAMQMTCRYLSLSDRLLVAADDHGTLHTFVPSTGEPKWTAKADAKTLLTADTEAVYLLTKDQRLRAVGRSDARIRWTVPVPADFRGKLLPRSVAHRGRLVVTTTTGHAMAVDTRSGRTEWTARDLAKDRYLFPAVRDGVVYLNGRGLTARRISDGRELWSHTRRHYYDSEDYEWSRPCVYGDMLYSSACDDYGYPYGFALPAGKQRWDAGLAVNGNDHPIVLQGNGVWLLDGSTVRTVSKDDASEVWSYEIPFADDDDVAFTAAGNRVFLANAGSLKALPVF</sequence>
<dbReference type="Gene3D" id="1.10.510.10">
    <property type="entry name" value="Transferase(Phosphotransferase) domain 1"/>
    <property type="match status" value="1"/>
</dbReference>
<dbReference type="PROSITE" id="PS50011">
    <property type="entry name" value="PROTEIN_KINASE_DOM"/>
    <property type="match status" value="1"/>
</dbReference>
<dbReference type="SMART" id="SM00220">
    <property type="entry name" value="S_TKc"/>
    <property type="match status" value="1"/>
</dbReference>
<dbReference type="InterPro" id="IPR015943">
    <property type="entry name" value="WD40/YVTN_repeat-like_dom_sf"/>
</dbReference>
<dbReference type="InterPro" id="IPR011047">
    <property type="entry name" value="Quinoprotein_ADH-like_sf"/>
</dbReference>
<dbReference type="PANTHER" id="PTHR43289:SF34">
    <property type="entry name" value="SERINE_THREONINE-PROTEIN KINASE YBDM-RELATED"/>
    <property type="match status" value="1"/>
</dbReference>
<reference evidence="7 8" key="1">
    <citation type="submission" date="2021-01" db="EMBL/GenBank/DDBJ databases">
        <title>WGS of actinomycetes isolated from Thailand.</title>
        <authorList>
            <person name="Thawai C."/>
        </authorList>
    </citation>
    <scope>NUCLEOTIDE SEQUENCE [LARGE SCALE GENOMIC DNA]</scope>
    <source>
        <strain evidence="7 8">CH5-8</strain>
    </source>
</reference>
<evidence type="ECO:0000313" key="8">
    <source>
        <dbReference type="Proteomes" id="UP000621386"/>
    </source>
</evidence>
<keyword evidence="2 5" id="KW-0547">Nucleotide-binding</keyword>
<protein>
    <submittedName>
        <fullName evidence="7">Protein kinase</fullName>
    </submittedName>
</protein>
<dbReference type="CDD" id="cd14014">
    <property type="entry name" value="STKc_PknB_like"/>
    <property type="match status" value="1"/>
</dbReference>
<dbReference type="Pfam" id="PF00069">
    <property type="entry name" value="Pkinase"/>
    <property type="match status" value="1"/>
</dbReference>
<dbReference type="SMART" id="SM00564">
    <property type="entry name" value="PQQ"/>
    <property type="match status" value="5"/>
</dbReference>
<organism evidence="7 8">
    <name type="scientific">Streptomyces musisoli</name>
    <dbReference type="NCBI Taxonomy" id="2802280"/>
    <lineage>
        <taxon>Bacteria</taxon>
        <taxon>Bacillati</taxon>
        <taxon>Actinomycetota</taxon>
        <taxon>Actinomycetes</taxon>
        <taxon>Kitasatosporales</taxon>
        <taxon>Streptomycetaceae</taxon>
        <taxon>Streptomyces</taxon>
    </lineage>
</organism>
<feature type="binding site" evidence="5">
    <location>
        <position position="43"/>
    </location>
    <ligand>
        <name>ATP</name>
        <dbReference type="ChEBI" id="CHEBI:30616"/>
    </ligand>
</feature>
<dbReference type="InterPro" id="IPR002372">
    <property type="entry name" value="PQQ_rpt_dom"/>
</dbReference>
<dbReference type="PANTHER" id="PTHR43289">
    <property type="entry name" value="MITOGEN-ACTIVATED PROTEIN KINASE KINASE KINASE 20-RELATED"/>
    <property type="match status" value="1"/>
</dbReference>
<dbReference type="InterPro" id="IPR011009">
    <property type="entry name" value="Kinase-like_dom_sf"/>
</dbReference>
<dbReference type="InterPro" id="IPR018391">
    <property type="entry name" value="PQQ_b-propeller_rpt"/>
</dbReference>
<keyword evidence="8" id="KW-1185">Reference proteome</keyword>
<dbReference type="Gene3D" id="2.130.10.10">
    <property type="entry name" value="YVTN repeat-like/Quinoprotein amine dehydrogenase"/>
    <property type="match status" value="2"/>
</dbReference>
<keyword evidence="3 7" id="KW-0418">Kinase</keyword>
<dbReference type="Gene3D" id="3.30.200.20">
    <property type="entry name" value="Phosphorylase Kinase, domain 1"/>
    <property type="match status" value="1"/>
</dbReference>
<evidence type="ECO:0000256" key="1">
    <source>
        <dbReference type="ARBA" id="ARBA00022679"/>
    </source>
</evidence>
<dbReference type="InterPro" id="IPR017441">
    <property type="entry name" value="Protein_kinase_ATP_BS"/>
</dbReference>
<evidence type="ECO:0000313" key="7">
    <source>
        <dbReference type="EMBL" id="MBL1108050.1"/>
    </source>
</evidence>
<feature type="domain" description="Protein kinase" evidence="6">
    <location>
        <begin position="15"/>
        <end position="264"/>
    </location>
</feature>
<name>A0ABS1P6Q7_9ACTN</name>
<dbReference type="InterPro" id="IPR008271">
    <property type="entry name" value="Ser/Thr_kinase_AS"/>
</dbReference>
<keyword evidence="4 5" id="KW-0067">ATP-binding</keyword>
<keyword evidence="1" id="KW-0808">Transferase</keyword>
<accession>A0ABS1P6Q7</accession>
<gene>
    <name evidence="7" type="ORF">JK361_26255</name>
</gene>
<dbReference type="Pfam" id="PF13360">
    <property type="entry name" value="PQQ_2"/>
    <property type="match status" value="2"/>
</dbReference>
<dbReference type="GO" id="GO:0016301">
    <property type="term" value="F:kinase activity"/>
    <property type="evidence" value="ECO:0007669"/>
    <property type="project" value="UniProtKB-KW"/>
</dbReference>
<evidence type="ECO:0000256" key="4">
    <source>
        <dbReference type="ARBA" id="ARBA00022840"/>
    </source>
</evidence>
<comment type="caution">
    <text evidence="7">The sequence shown here is derived from an EMBL/GenBank/DDBJ whole genome shotgun (WGS) entry which is preliminary data.</text>
</comment>
<evidence type="ECO:0000256" key="3">
    <source>
        <dbReference type="ARBA" id="ARBA00022777"/>
    </source>
</evidence>
<dbReference type="RefSeq" id="WP_201822378.1">
    <property type="nucleotide sequence ID" value="NZ_JAERRH010000011.1"/>
</dbReference>